<name>A0A6A4I1S6_9AGAR</name>
<protein>
    <submittedName>
        <fullName evidence="1">Uncharacterized protein</fullName>
    </submittedName>
</protein>
<evidence type="ECO:0000313" key="1">
    <source>
        <dbReference type="EMBL" id="KAE9404699.1"/>
    </source>
</evidence>
<dbReference type="Proteomes" id="UP000799118">
    <property type="component" value="Unassembled WGS sequence"/>
</dbReference>
<dbReference type="AlphaFoldDB" id="A0A6A4I1S6"/>
<dbReference type="EMBL" id="ML769414">
    <property type="protein sequence ID" value="KAE9404699.1"/>
    <property type="molecule type" value="Genomic_DNA"/>
</dbReference>
<evidence type="ECO:0000313" key="2">
    <source>
        <dbReference type="Proteomes" id="UP000799118"/>
    </source>
</evidence>
<keyword evidence="2" id="KW-1185">Reference proteome</keyword>
<accession>A0A6A4I1S6</accession>
<sequence>MKKYSGPGYTMNSLSQLEAAAWAERARNPEPTRILLLIQAKTSPKRGTRIAGDETMVVGATIATGLYVRIAFNQRLRFKSSAAARQHDALKVQFKYSGRRSRPPNFAYTADCEIGEQFSKNAPRGPQKLPLTFVRPSGLKDWYTFFNALALPQSFMLHASLAEIPYIFSVRPSRANLKLAVVSGDLLLGNGIYEQTTIQYPGSTPEELEASLANEVARRSLAANKNPEQREIENALRFRNQLLMLRVTKIEITPVQYLALRVTELKFEMIQVLEQEGSSWPLWDRSWPLNLLLVDLEFFNSLLPDVPHGRSRMDHVSRLPEVTKRFRREAERKMLKKIAVQSVCQIDNVTIPSEAYCHKQLKMSIAQHFGGMFLRVVIDSCAT</sequence>
<proteinExistence type="predicted"/>
<gene>
    <name evidence="1" type="ORF">BT96DRAFT_935390</name>
</gene>
<reference evidence="1" key="1">
    <citation type="journal article" date="2019" name="Environ. Microbiol.">
        <title>Fungal ecological strategies reflected in gene transcription - a case study of two litter decomposers.</title>
        <authorList>
            <person name="Barbi F."/>
            <person name="Kohler A."/>
            <person name="Barry K."/>
            <person name="Baskaran P."/>
            <person name="Daum C."/>
            <person name="Fauchery L."/>
            <person name="Ihrmark K."/>
            <person name="Kuo A."/>
            <person name="LaButti K."/>
            <person name="Lipzen A."/>
            <person name="Morin E."/>
            <person name="Grigoriev I.V."/>
            <person name="Henrissat B."/>
            <person name="Lindahl B."/>
            <person name="Martin F."/>
        </authorList>
    </citation>
    <scope>NUCLEOTIDE SEQUENCE</scope>
    <source>
        <strain evidence="1">JB14</strain>
    </source>
</reference>
<organism evidence="1 2">
    <name type="scientific">Gymnopus androsaceus JB14</name>
    <dbReference type="NCBI Taxonomy" id="1447944"/>
    <lineage>
        <taxon>Eukaryota</taxon>
        <taxon>Fungi</taxon>
        <taxon>Dikarya</taxon>
        <taxon>Basidiomycota</taxon>
        <taxon>Agaricomycotina</taxon>
        <taxon>Agaricomycetes</taxon>
        <taxon>Agaricomycetidae</taxon>
        <taxon>Agaricales</taxon>
        <taxon>Marasmiineae</taxon>
        <taxon>Omphalotaceae</taxon>
        <taxon>Gymnopus</taxon>
    </lineage>
</organism>